<dbReference type="PANTHER" id="PTHR43441">
    <property type="entry name" value="RIBOSOMAL-PROTEIN-SERINE ACETYLTRANSFERASE"/>
    <property type="match status" value="1"/>
</dbReference>
<dbReference type="AlphaFoldDB" id="A0A7X1G3E7"/>
<dbReference type="GO" id="GO:0008999">
    <property type="term" value="F:protein-N-terminal-alanine acetyltransferase activity"/>
    <property type="evidence" value="ECO:0007669"/>
    <property type="project" value="TreeGrafter"/>
</dbReference>
<name>A0A7X1G3E7_9PSED</name>
<dbReference type="InterPro" id="IPR000182">
    <property type="entry name" value="GNAT_dom"/>
</dbReference>
<keyword evidence="2" id="KW-0808">Transferase</keyword>
<evidence type="ECO:0000313" key="3">
    <source>
        <dbReference type="Proteomes" id="UP000546173"/>
    </source>
</evidence>
<dbReference type="GO" id="GO:1990189">
    <property type="term" value="F:protein N-terminal-serine acetyltransferase activity"/>
    <property type="evidence" value="ECO:0007669"/>
    <property type="project" value="TreeGrafter"/>
</dbReference>
<dbReference type="GO" id="GO:0005737">
    <property type="term" value="C:cytoplasm"/>
    <property type="evidence" value="ECO:0007669"/>
    <property type="project" value="TreeGrafter"/>
</dbReference>
<dbReference type="Proteomes" id="UP000546173">
    <property type="component" value="Unassembled WGS sequence"/>
</dbReference>
<dbReference type="Pfam" id="PF13302">
    <property type="entry name" value="Acetyltransf_3"/>
    <property type="match status" value="1"/>
</dbReference>
<dbReference type="InterPro" id="IPR016181">
    <property type="entry name" value="Acyl_CoA_acyltransferase"/>
</dbReference>
<dbReference type="Gene3D" id="3.40.630.30">
    <property type="match status" value="1"/>
</dbReference>
<proteinExistence type="predicted"/>
<accession>A0A7X1G3E7</accession>
<organism evidence="2 3">
    <name type="scientific">Pseudomonas baltica</name>
    <dbReference type="NCBI Taxonomy" id="2762576"/>
    <lineage>
        <taxon>Bacteria</taxon>
        <taxon>Pseudomonadati</taxon>
        <taxon>Pseudomonadota</taxon>
        <taxon>Gammaproteobacteria</taxon>
        <taxon>Pseudomonadales</taxon>
        <taxon>Pseudomonadaceae</taxon>
        <taxon>Pseudomonas</taxon>
    </lineage>
</organism>
<evidence type="ECO:0000313" key="2">
    <source>
        <dbReference type="EMBL" id="MBC2676989.1"/>
    </source>
</evidence>
<dbReference type="SUPFAM" id="SSF55729">
    <property type="entry name" value="Acyl-CoA N-acyltransferases (Nat)"/>
    <property type="match status" value="1"/>
</dbReference>
<dbReference type="EMBL" id="JACMYH010000001">
    <property type="protein sequence ID" value="MBC2676989.1"/>
    <property type="molecule type" value="Genomic_DNA"/>
</dbReference>
<gene>
    <name evidence="2" type="ORF">H7993_01170</name>
</gene>
<protein>
    <submittedName>
        <fullName evidence="2">GNAT family N-acetyltransferase</fullName>
    </submittedName>
</protein>
<comment type="caution">
    <text evidence="2">The sequence shown here is derived from an EMBL/GenBank/DDBJ whole genome shotgun (WGS) entry which is preliminary data.</text>
</comment>
<dbReference type="RefSeq" id="WP_185793156.1">
    <property type="nucleotide sequence ID" value="NZ_JACMYH010000001.1"/>
</dbReference>
<sequence length="213" mass="23921">MQETEFKAFELQSGQGKVQFMDVQTPLLTPHLEIVAPNVALAQLLADALNASYETHRLFLVWSRPRWELTDTLDTLQRAQSDFVRHDAEKKFFLLTREHPQQLVGCIGFTPKADGSHEIGYWANRSFQGRGLMREALTALIAQLPGTRLYLTTSSANAASRRLAESVGFRLVRTLIGDRRSDVFGVCDTLVFKRGAADWLRESSCAADDCSCR</sequence>
<feature type="domain" description="N-acetyltransferase" evidence="1">
    <location>
        <begin position="39"/>
        <end position="197"/>
    </location>
</feature>
<evidence type="ECO:0000259" key="1">
    <source>
        <dbReference type="PROSITE" id="PS51186"/>
    </source>
</evidence>
<dbReference type="InterPro" id="IPR051908">
    <property type="entry name" value="Ribosomal_N-acetyltransferase"/>
</dbReference>
<dbReference type="PANTHER" id="PTHR43441:SF2">
    <property type="entry name" value="FAMILY ACETYLTRANSFERASE, PUTATIVE (AFU_ORTHOLOGUE AFUA_7G00850)-RELATED"/>
    <property type="match status" value="1"/>
</dbReference>
<reference evidence="2 3" key="1">
    <citation type="submission" date="2020-08" db="EMBL/GenBank/DDBJ databases">
        <title>Pseudomonas sp. nov.</title>
        <authorList>
            <person name="Gieschler S."/>
            <person name="Fiedler G."/>
            <person name="Brinks E."/>
            <person name="Boehnlein C."/>
            <person name="Franz C.M.A.P."/>
            <person name="Kabisch J."/>
        </authorList>
    </citation>
    <scope>NUCLEOTIDE SEQUENCE [LARGE SCALE GENOMIC DNA]</scope>
    <source>
        <strain evidence="2 3">MBT-2</strain>
    </source>
</reference>
<dbReference type="PROSITE" id="PS51186">
    <property type="entry name" value="GNAT"/>
    <property type="match status" value="1"/>
</dbReference>
<keyword evidence="3" id="KW-1185">Reference proteome</keyword>